<proteinExistence type="predicted"/>
<name>A0AC35U0M5_9BILA</name>
<evidence type="ECO:0000313" key="1">
    <source>
        <dbReference type="Proteomes" id="UP000095286"/>
    </source>
</evidence>
<organism evidence="1 2">
    <name type="scientific">Rhabditophanes sp. KR3021</name>
    <dbReference type="NCBI Taxonomy" id="114890"/>
    <lineage>
        <taxon>Eukaryota</taxon>
        <taxon>Metazoa</taxon>
        <taxon>Ecdysozoa</taxon>
        <taxon>Nematoda</taxon>
        <taxon>Chromadorea</taxon>
        <taxon>Rhabditida</taxon>
        <taxon>Tylenchina</taxon>
        <taxon>Panagrolaimomorpha</taxon>
        <taxon>Strongyloidoidea</taxon>
        <taxon>Alloionematidae</taxon>
        <taxon>Rhabditophanes</taxon>
    </lineage>
</organism>
<dbReference type="Proteomes" id="UP000095286">
    <property type="component" value="Unplaced"/>
</dbReference>
<sequence length="553" mass="62961">MSNSCSSIDQSDDCQNLIALAEYFRLCNPPKYKLALKCLMGTRKLNVSLDVKVHCLFLTGKALMMYTKNAIEARLYLDAAYSTMKSMGPAFDERRLEVLCLIAEIMMEQQHYDLLKKLLKSEVQASLRYPNLNGKILIFLAEVHTKLHDDQHAIFILTTGCENFQRTNNKLLEAFLLIAKTALVSKDSKSSPADLSTLIGRICELISKLDSAWPCVLNIKCSCFVIQLCYFLSRGMIRSSKVCLKQLQTAVQCLTRPFSNNHQLANLPGAMWKFVTPEIMTAITYVLTVLSHVQFCQFDKVNKYYGTALNYIEEIRKVSRNNPYAITERGSHEFLEALEVVLQCENAQINLVLGRPLECVNVLSNMIEKLKFDTCLQDEFRFSSHMVLGMYCCMMKCYDDAENQFKESLVSSTDVDMNLFAQCNLALVYVMTNKEAEFFKIYEKIIPNKIITHSVPLKAIAFFITGLHGYIVSRIAETKTNAEQCIVIAKTEDLTRLHAMSLLLYSRAFHCLQVPILKESYEMTKRSGDNTLTIWANNQIAGKFLYKGFITNN</sequence>
<protein>
    <submittedName>
        <fullName evidence="2">MAU2 chromatid cohesion factor homolog</fullName>
    </submittedName>
</protein>
<accession>A0AC35U0M5</accession>
<reference evidence="2" key="1">
    <citation type="submission" date="2016-11" db="UniProtKB">
        <authorList>
            <consortium name="WormBaseParasite"/>
        </authorList>
    </citation>
    <scope>IDENTIFICATION</scope>
    <source>
        <strain evidence="2">KR3021</strain>
    </source>
</reference>
<dbReference type="WBParaSite" id="RSKR_0000646200.1">
    <property type="protein sequence ID" value="RSKR_0000646200.1"/>
    <property type="gene ID" value="RSKR_0000646200"/>
</dbReference>
<evidence type="ECO:0000313" key="2">
    <source>
        <dbReference type="WBParaSite" id="RSKR_0000646200.1"/>
    </source>
</evidence>